<proteinExistence type="predicted"/>
<evidence type="ECO:0000313" key="4">
    <source>
        <dbReference type="Proteomes" id="UP001249851"/>
    </source>
</evidence>
<dbReference type="SUPFAM" id="SSF47769">
    <property type="entry name" value="SAM/Pointed domain"/>
    <property type="match status" value="1"/>
</dbReference>
<dbReference type="Proteomes" id="UP001249851">
    <property type="component" value="Unassembled WGS sequence"/>
</dbReference>
<reference evidence="3" key="2">
    <citation type="journal article" date="2023" name="Science">
        <title>Genomic signatures of disease resistance in endangered staghorn corals.</title>
        <authorList>
            <person name="Vollmer S.V."/>
            <person name="Selwyn J.D."/>
            <person name="Despard B.A."/>
            <person name="Roesel C.L."/>
        </authorList>
    </citation>
    <scope>NUCLEOTIDE SEQUENCE</scope>
    <source>
        <strain evidence="3">K2</strain>
    </source>
</reference>
<accession>A0AAD9R5X4</accession>
<sequence>MSRFLHIFLDHYVGRFHSIFIHNFMLFGFLSFSDRKGNKQHSKTEECGASQRPTNPGHPVGYAPPVPKRHSVPIVKRSKPRTVQELMQKIGFQKYTQRLLENGFDEFDFLADLDEQVLSEIGVPKEHRGMILEAIKRYVT</sequence>
<dbReference type="InterPro" id="IPR013761">
    <property type="entry name" value="SAM/pointed_sf"/>
</dbReference>
<evidence type="ECO:0000313" key="3">
    <source>
        <dbReference type="EMBL" id="KAK2573381.1"/>
    </source>
</evidence>
<gene>
    <name evidence="3" type="ORF">P5673_001031</name>
</gene>
<protein>
    <submittedName>
        <fullName evidence="3">Phosphatidylinositol 3</fullName>
    </submittedName>
</protein>
<feature type="region of interest" description="Disordered" evidence="1">
    <location>
        <begin position="40"/>
        <end position="70"/>
    </location>
</feature>
<keyword evidence="4" id="KW-1185">Reference proteome</keyword>
<dbReference type="InterPro" id="IPR001660">
    <property type="entry name" value="SAM"/>
</dbReference>
<dbReference type="SMART" id="SM00454">
    <property type="entry name" value="SAM"/>
    <property type="match status" value="1"/>
</dbReference>
<organism evidence="3 4">
    <name type="scientific">Acropora cervicornis</name>
    <name type="common">Staghorn coral</name>
    <dbReference type="NCBI Taxonomy" id="6130"/>
    <lineage>
        <taxon>Eukaryota</taxon>
        <taxon>Metazoa</taxon>
        <taxon>Cnidaria</taxon>
        <taxon>Anthozoa</taxon>
        <taxon>Hexacorallia</taxon>
        <taxon>Scleractinia</taxon>
        <taxon>Astrocoeniina</taxon>
        <taxon>Acroporidae</taxon>
        <taxon>Acropora</taxon>
    </lineage>
</organism>
<dbReference type="Pfam" id="PF00536">
    <property type="entry name" value="SAM_1"/>
    <property type="match status" value="1"/>
</dbReference>
<dbReference type="AlphaFoldDB" id="A0AAD9R5X4"/>
<dbReference type="Gene3D" id="1.10.150.50">
    <property type="entry name" value="Transcription Factor, Ets-1"/>
    <property type="match status" value="1"/>
</dbReference>
<evidence type="ECO:0000259" key="2">
    <source>
        <dbReference type="SMART" id="SM00454"/>
    </source>
</evidence>
<feature type="domain" description="SAM" evidence="2">
    <location>
        <begin position="75"/>
        <end position="137"/>
    </location>
</feature>
<reference evidence="3" key="1">
    <citation type="journal article" date="2023" name="G3 (Bethesda)">
        <title>Whole genome assembly and annotation of the endangered Caribbean coral Acropora cervicornis.</title>
        <authorList>
            <person name="Selwyn J.D."/>
            <person name="Vollmer S.V."/>
        </authorList>
    </citation>
    <scope>NUCLEOTIDE SEQUENCE</scope>
    <source>
        <strain evidence="3">K2</strain>
    </source>
</reference>
<dbReference type="EMBL" id="JARQWQ010000002">
    <property type="protein sequence ID" value="KAK2573381.1"/>
    <property type="molecule type" value="Genomic_DNA"/>
</dbReference>
<evidence type="ECO:0000256" key="1">
    <source>
        <dbReference type="SAM" id="MobiDB-lite"/>
    </source>
</evidence>
<comment type="caution">
    <text evidence="3">The sequence shown here is derived from an EMBL/GenBank/DDBJ whole genome shotgun (WGS) entry which is preliminary data.</text>
</comment>
<name>A0AAD9R5X4_ACRCE</name>